<keyword evidence="4 10" id="KW-0812">Transmembrane</keyword>
<protein>
    <recommendedName>
        <fullName evidence="14">Mitochondrial carrier protein</fullName>
    </recommendedName>
</protein>
<keyword evidence="6" id="KW-0999">Mitochondrion inner membrane</keyword>
<feature type="repeat" description="Solcar" evidence="10">
    <location>
        <begin position="23"/>
        <end position="107"/>
    </location>
</feature>
<dbReference type="AlphaFoldDB" id="A0A507C0K9"/>
<dbReference type="PROSITE" id="PS50920">
    <property type="entry name" value="SOLCAR"/>
    <property type="match status" value="2"/>
</dbReference>
<dbReference type="RefSeq" id="XP_031025655.1">
    <property type="nucleotide sequence ID" value="XM_031168414.1"/>
</dbReference>
<evidence type="ECO:0000256" key="3">
    <source>
        <dbReference type="ARBA" id="ARBA00022448"/>
    </source>
</evidence>
<proteinExistence type="inferred from homology"/>
<comment type="caution">
    <text evidence="12">The sequence shown here is derived from an EMBL/GenBank/DDBJ whole genome shotgun (WGS) entry which is preliminary data.</text>
</comment>
<accession>A0A507C0K9</accession>
<comment type="similarity">
    <text evidence="2 11">Belongs to the mitochondrial carrier (TC 2.A.29) family.</text>
</comment>
<dbReference type="InterPro" id="IPR023395">
    <property type="entry name" value="MCP_dom_sf"/>
</dbReference>
<keyword evidence="7" id="KW-1133">Transmembrane helix</keyword>
<keyword evidence="13" id="KW-1185">Reference proteome</keyword>
<dbReference type="Pfam" id="PF00153">
    <property type="entry name" value="Mito_carr"/>
    <property type="match status" value="3"/>
</dbReference>
<keyword evidence="3 11" id="KW-0813">Transport</keyword>
<dbReference type="GeneID" id="42003711"/>
<evidence type="ECO:0000256" key="7">
    <source>
        <dbReference type="ARBA" id="ARBA00022989"/>
    </source>
</evidence>
<dbReference type="EMBL" id="QEAO01000010">
    <property type="protein sequence ID" value="TPX35070.1"/>
    <property type="molecule type" value="Genomic_DNA"/>
</dbReference>
<name>A0A507C0K9_9FUNG</name>
<dbReference type="FunFam" id="1.50.40.10:FF:000138">
    <property type="entry name" value="Mitochondrial phosphate carrier protein 3"/>
    <property type="match status" value="1"/>
</dbReference>
<evidence type="ECO:0000313" key="12">
    <source>
        <dbReference type="EMBL" id="TPX35070.1"/>
    </source>
</evidence>
<dbReference type="OrthoDB" id="427452at2759"/>
<dbReference type="STRING" id="1806994.A0A507C0K9"/>
<organism evidence="12 13">
    <name type="scientific">Synchytrium microbalum</name>
    <dbReference type="NCBI Taxonomy" id="1806994"/>
    <lineage>
        <taxon>Eukaryota</taxon>
        <taxon>Fungi</taxon>
        <taxon>Fungi incertae sedis</taxon>
        <taxon>Chytridiomycota</taxon>
        <taxon>Chytridiomycota incertae sedis</taxon>
        <taxon>Chytridiomycetes</taxon>
        <taxon>Synchytriales</taxon>
        <taxon>Synchytriaceae</taxon>
        <taxon>Synchytrium</taxon>
    </lineage>
</organism>
<dbReference type="GO" id="GO:0005315">
    <property type="term" value="F:phosphate transmembrane transporter activity"/>
    <property type="evidence" value="ECO:0007669"/>
    <property type="project" value="InterPro"/>
</dbReference>
<evidence type="ECO:0000256" key="6">
    <source>
        <dbReference type="ARBA" id="ARBA00022792"/>
    </source>
</evidence>
<dbReference type="GO" id="GO:0005743">
    <property type="term" value="C:mitochondrial inner membrane"/>
    <property type="evidence" value="ECO:0007669"/>
    <property type="project" value="UniProtKB-SubCell"/>
</dbReference>
<dbReference type="GO" id="GO:1990547">
    <property type="term" value="P:mitochondrial phosphate ion transmembrane transport"/>
    <property type="evidence" value="ECO:0007669"/>
    <property type="project" value="InterPro"/>
</dbReference>
<evidence type="ECO:0008006" key="14">
    <source>
        <dbReference type="Google" id="ProtNLM"/>
    </source>
</evidence>
<evidence type="ECO:0000256" key="10">
    <source>
        <dbReference type="PROSITE-ProRule" id="PRU00282"/>
    </source>
</evidence>
<feature type="repeat" description="Solcar" evidence="10">
    <location>
        <begin position="120"/>
        <end position="206"/>
    </location>
</feature>
<reference evidence="12 13" key="1">
    <citation type="journal article" date="2019" name="Sci. Rep.">
        <title>Comparative genomics of chytrid fungi reveal insights into the obligate biotrophic and pathogenic lifestyle of Synchytrium endobioticum.</title>
        <authorList>
            <person name="van de Vossenberg B.T.L.H."/>
            <person name="Warris S."/>
            <person name="Nguyen H.D.T."/>
            <person name="van Gent-Pelzer M.P.E."/>
            <person name="Joly D.L."/>
            <person name="van de Geest H.C."/>
            <person name="Bonants P.J.M."/>
            <person name="Smith D.S."/>
            <person name="Levesque C.A."/>
            <person name="van der Lee T.A.J."/>
        </authorList>
    </citation>
    <scope>NUCLEOTIDE SEQUENCE [LARGE SCALE GENOMIC DNA]</scope>
    <source>
        <strain evidence="12 13">JEL517</strain>
    </source>
</reference>
<comment type="subcellular location">
    <subcellularLocation>
        <location evidence="1">Mitochondrion inner membrane</location>
        <topology evidence="1">Multi-pass membrane protein</topology>
    </subcellularLocation>
</comment>
<keyword evidence="9 10" id="KW-0472">Membrane</keyword>
<evidence type="ECO:0000256" key="11">
    <source>
        <dbReference type="RuleBase" id="RU000488"/>
    </source>
</evidence>
<evidence type="ECO:0000256" key="1">
    <source>
        <dbReference type="ARBA" id="ARBA00004448"/>
    </source>
</evidence>
<evidence type="ECO:0000256" key="8">
    <source>
        <dbReference type="ARBA" id="ARBA00023128"/>
    </source>
</evidence>
<evidence type="ECO:0000256" key="4">
    <source>
        <dbReference type="ARBA" id="ARBA00022692"/>
    </source>
</evidence>
<keyword evidence="8" id="KW-0496">Mitochondrion</keyword>
<gene>
    <name evidence="12" type="ORF">SmJEL517_g02486</name>
</gene>
<evidence type="ECO:0000256" key="9">
    <source>
        <dbReference type="ARBA" id="ARBA00023136"/>
    </source>
</evidence>
<evidence type="ECO:0000256" key="2">
    <source>
        <dbReference type="ARBA" id="ARBA00006375"/>
    </source>
</evidence>
<sequence>MATAVTTKKWDARTYGPIVHDSSYYSKCVLGGVLACGLTHAALTPLDVTKCNMQVFPGKYKGLISGLRTIVAEEGAMAVWKGWLPTLLGYSAQGALKYGLYEIFKDYYSNLAGEENAKAYKGLIWCAGSASAEFFADIALCPLEMAKVKIQTSLPGTFPTAMGAAMAKMRADPSTRFPFGSLVPLWSRQIPYTVAKFYFFEKTVQMFYTHVFTQPKESYPKLTQLGVTFASGYTAGVICAIVSHPADSLVSLMSKADNKGKSIGQIASETGVFTLATKGLGTRIVMIGTLTGLQWWIYDSFKSAMGLGTTGGK</sequence>
<dbReference type="InterPro" id="IPR044677">
    <property type="entry name" value="SLC25A3/Pic2/Mir1-like"/>
</dbReference>
<dbReference type="PANTHER" id="PTHR45671">
    <property type="entry name" value="SOLUTE CARRIER FAMILY 25 (MITOCHONDRIAL CARRIER PHOSPHATE CARRIER), MEMBER 3, LIKE-RELATED-RELATED"/>
    <property type="match status" value="1"/>
</dbReference>
<evidence type="ECO:0000313" key="13">
    <source>
        <dbReference type="Proteomes" id="UP000319731"/>
    </source>
</evidence>
<keyword evidence="5" id="KW-0677">Repeat</keyword>
<evidence type="ECO:0000256" key="5">
    <source>
        <dbReference type="ARBA" id="ARBA00022737"/>
    </source>
</evidence>
<dbReference type="PANTHER" id="PTHR45671:SF10">
    <property type="entry name" value="SOLUTE CARRIER FAMILY 25 MEMBER 3"/>
    <property type="match status" value="1"/>
</dbReference>
<dbReference type="Proteomes" id="UP000319731">
    <property type="component" value="Unassembled WGS sequence"/>
</dbReference>
<dbReference type="SUPFAM" id="SSF103506">
    <property type="entry name" value="Mitochondrial carrier"/>
    <property type="match status" value="1"/>
</dbReference>
<dbReference type="Gene3D" id="1.50.40.10">
    <property type="entry name" value="Mitochondrial carrier domain"/>
    <property type="match status" value="1"/>
</dbReference>
<dbReference type="InterPro" id="IPR018108">
    <property type="entry name" value="MCP_transmembrane"/>
</dbReference>